<dbReference type="Pfam" id="PF01882">
    <property type="entry name" value="DUF58"/>
    <property type="match status" value="1"/>
</dbReference>
<evidence type="ECO:0000259" key="1">
    <source>
        <dbReference type="Pfam" id="PF01882"/>
    </source>
</evidence>
<dbReference type="Proteomes" id="UP000509322">
    <property type="component" value="Chromosome 2"/>
</dbReference>
<protein>
    <recommendedName>
        <fullName evidence="1">DUF58 domain-containing protein</fullName>
    </recommendedName>
</protein>
<dbReference type="RefSeq" id="WP_011749268.1">
    <property type="nucleotide sequence ID" value="NZ_CP038203.1"/>
</dbReference>
<dbReference type="PANTHER" id="PTHR33608">
    <property type="entry name" value="BLL2464 PROTEIN"/>
    <property type="match status" value="1"/>
</dbReference>
<gene>
    <name evidence="2" type="ORF">HYQ43_11370</name>
</gene>
<sequence>MNAQLHLFDALAWRLTQGLPGLRMGAHAGRIRGAGESFADIAPLLAHPDPRRLDLRRSITDPLGVLHVRRFQTRTDLRLHVALDASASLGAVAHADRAGLARLLAAGFAQAARRARDPFSLTVCAGDRVLHDQPPTRRSLAADLLDLPLAPAGRGTAALEAMAHDLPQERILVVLISDFELSPDELAALLAALRPRPVLSVWLRDSGFDAPSPRLGLAELCDPETGRRRTVLTTPRWAARQAQLLRDRQAALRRILAEHGLSPIEITDSIDVAELAASLSEAPL</sequence>
<organism evidence="2 3">
    <name type="scientific">Paracoccus pantotrophus</name>
    <name type="common">Thiosphaera pantotropha</name>
    <dbReference type="NCBI Taxonomy" id="82367"/>
    <lineage>
        <taxon>Bacteria</taxon>
        <taxon>Pseudomonadati</taxon>
        <taxon>Pseudomonadota</taxon>
        <taxon>Alphaproteobacteria</taxon>
        <taxon>Rhodobacterales</taxon>
        <taxon>Paracoccaceae</taxon>
        <taxon>Paracoccus</taxon>
    </lineage>
</organism>
<dbReference type="GeneID" id="93452681"/>
<evidence type="ECO:0000313" key="2">
    <source>
        <dbReference type="EMBL" id="QLH14872.1"/>
    </source>
</evidence>
<dbReference type="PANTHER" id="PTHR33608:SF6">
    <property type="entry name" value="BLL2464 PROTEIN"/>
    <property type="match status" value="1"/>
</dbReference>
<name>A0A7H9BUL3_PARPN</name>
<evidence type="ECO:0000313" key="3">
    <source>
        <dbReference type="Proteomes" id="UP000509322"/>
    </source>
</evidence>
<feature type="domain" description="DUF58" evidence="1">
    <location>
        <begin position="63"/>
        <end position="235"/>
    </location>
</feature>
<dbReference type="InterPro" id="IPR002881">
    <property type="entry name" value="DUF58"/>
</dbReference>
<accession>A0A7H9BUL3</accession>
<dbReference type="InterPro" id="IPR036465">
    <property type="entry name" value="vWFA_dom_sf"/>
</dbReference>
<reference evidence="2 3" key="1">
    <citation type="submission" date="2020-07" db="EMBL/GenBank/DDBJ databases">
        <title>The complete genome of Paracoccus pantotrophus ACCC 10489.</title>
        <authorList>
            <person name="Si Y."/>
        </authorList>
    </citation>
    <scope>NUCLEOTIDE SEQUENCE [LARGE SCALE GENOMIC DNA]</scope>
    <source>
        <strain evidence="2 3">ACCC10489</strain>
    </source>
</reference>
<dbReference type="SUPFAM" id="SSF53300">
    <property type="entry name" value="vWA-like"/>
    <property type="match status" value="1"/>
</dbReference>
<dbReference type="EMBL" id="CP058690">
    <property type="protein sequence ID" value="QLH14872.1"/>
    <property type="molecule type" value="Genomic_DNA"/>
</dbReference>
<proteinExistence type="predicted"/>
<dbReference type="AlphaFoldDB" id="A0A7H9BUL3"/>